<dbReference type="RefSeq" id="WP_092663328.1">
    <property type="nucleotide sequence ID" value="NZ_FOCX01000026.1"/>
</dbReference>
<dbReference type="OrthoDB" id="350724at2157"/>
<dbReference type="AlphaFoldDB" id="A0A1H8U7U4"/>
<evidence type="ECO:0000313" key="2">
    <source>
        <dbReference type="Proteomes" id="UP000198775"/>
    </source>
</evidence>
<proteinExistence type="predicted"/>
<evidence type="ECO:0000313" key="1">
    <source>
        <dbReference type="EMBL" id="SEO99362.1"/>
    </source>
</evidence>
<keyword evidence="2" id="KW-1185">Reference proteome</keyword>
<gene>
    <name evidence="1" type="ORF">SAMN05216388_102619</name>
</gene>
<dbReference type="EMBL" id="FOCX01000026">
    <property type="protein sequence ID" value="SEO99362.1"/>
    <property type="molecule type" value="Genomic_DNA"/>
</dbReference>
<accession>A0A1H8U7U4</accession>
<name>A0A1H8U7U4_9EURY</name>
<sequence>MTIRTGNHYTIETFAKFMRRLDFDVQDRFEHAPNLDHEDALKSINQGRKDRGKPPLDSLSDASNRELKEYLDANGLPHDVNQTIQQILEADDREWVHLYDGMVHDIIELHPEDGTPESRALYDRIDALGRLSFDNRYNVIEDIVHWEAEQKMGAAEEWDPEPLITDLAERDSTELLHYWAETVGEWVLSREDFTAPCTFSRVEWLAAQLGKVIDGRETDYGFVVSVDVDRDLIRANQSRATA</sequence>
<dbReference type="Proteomes" id="UP000198775">
    <property type="component" value="Unassembled WGS sequence"/>
</dbReference>
<protein>
    <submittedName>
        <fullName evidence="1">Uncharacterized protein</fullName>
    </submittedName>
</protein>
<organism evidence="1 2">
    <name type="scientific">Halorientalis persicus</name>
    <dbReference type="NCBI Taxonomy" id="1367881"/>
    <lineage>
        <taxon>Archaea</taxon>
        <taxon>Methanobacteriati</taxon>
        <taxon>Methanobacteriota</taxon>
        <taxon>Stenosarchaea group</taxon>
        <taxon>Halobacteria</taxon>
        <taxon>Halobacteriales</taxon>
        <taxon>Haloarculaceae</taxon>
        <taxon>Halorientalis</taxon>
    </lineage>
</organism>
<reference evidence="2" key="1">
    <citation type="submission" date="2016-10" db="EMBL/GenBank/DDBJ databases">
        <authorList>
            <person name="Varghese N."/>
            <person name="Submissions S."/>
        </authorList>
    </citation>
    <scope>NUCLEOTIDE SEQUENCE [LARGE SCALE GENOMIC DNA]</scope>
    <source>
        <strain evidence="2">IBRC-M 10043</strain>
    </source>
</reference>